<feature type="compositionally biased region" description="Polar residues" evidence="2">
    <location>
        <begin position="164"/>
        <end position="187"/>
    </location>
</feature>
<dbReference type="EMBL" id="JAELUR010000003">
    <property type="protein sequence ID" value="KAG7434568.1"/>
    <property type="molecule type" value="Genomic_DNA"/>
</dbReference>
<dbReference type="InterPro" id="IPR004827">
    <property type="entry name" value="bZIP"/>
</dbReference>
<evidence type="ECO:0000313" key="4">
    <source>
        <dbReference type="EMBL" id="KAG7434568.1"/>
    </source>
</evidence>
<dbReference type="AlphaFoldDB" id="A0A8J5UG16"/>
<organism evidence="4 5">
    <name type="scientific">Fusarium oxysporum f. sp. raphani</name>
    <dbReference type="NCBI Taxonomy" id="96318"/>
    <lineage>
        <taxon>Eukaryota</taxon>
        <taxon>Fungi</taxon>
        <taxon>Dikarya</taxon>
        <taxon>Ascomycota</taxon>
        <taxon>Pezizomycotina</taxon>
        <taxon>Sordariomycetes</taxon>
        <taxon>Hypocreomycetidae</taxon>
        <taxon>Hypocreales</taxon>
        <taxon>Nectriaceae</taxon>
        <taxon>Fusarium</taxon>
        <taxon>Fusarium oxysporum species complex</taxon>
    </lineage>
</organism>
<sequence>MPNVCDAPLNAIYSLIWLLTFRKGYTQTMAMEQAPTTHADQTYDLSALGNLDAATQFLGDQWYIASNDGNYQHLLSETGDYIRRFLGGPTLDQWAEPLLSQELTTPQQDSPLAIITSPASNAECRPESSVLQQASESISISSSPSNVEYHVSPSRQPEAKKRSISSSMDSTVTLPQEDSTKSPQRGNPVQEAGPSTKRRGTAKTASTLPTKDIAYIKKVRERNKRAAIKVRLKQRETEKNLESAEKNLQQANHRLTECKKELTHQVHDLKMQLLQHGTCDCVLIQEYIGNEANRYVQDTGGKTSGREHTPDG</sequence>
<keyword evidence="1" id="KW-0175">Coiled coil</keyword>
<name>A0A8J5UG16_FUSOX</name>
<comment type="caution">
    <text evidence="4">The sequence shown here is derived from an EMBL/GenBank/DDBJ whole genome shotgun (WGS) entry which is preliminary data.</text>
</comment>
<dbReference type="Proteomes" id="UP000693942">
    <property type="component" value="Unassembled WGS sequence"/>
</dbReference>
<evidence type="ECO:0000256" key="1">
    <source>
        <dbReference type="SAM" id="Coils"/>
    </source>
</evidence>
<feature type="compositionally biased region" description="Low complexity" evidence="2">
    <location>
        <begin position="135"/>
        <end position="145"/>
    </location>
</feature>
<evidence type="ECO:0000313" key="5">
    <source>
        <dbReference type="Proteomes" id="UP000693942"/>
    </source>
</evidence>
<reference evidence="4" key="1">
    <citation type="submission" date="2021-04" db="EMBL/GenBank/DDBJ databases">
        <title>First draft genome resource for Brassicaceae pathogens Fusarium oxysporum f. sp. raphani and Fusarium oxysporum f. sp. rapae.</title>
        <authorList>
            <person name="Asai S."/>
        </authorList>
    </citation>
    <scope>NUCLEOTIDE SEQUENCE</scope>
    <source>
        <strain evidence="4">Tf1262</strain>
    </source>
</reference>
<protein>
    <recommendedName>
        <fullName evidence="3">BZIP domain-containing protein</fullName>
    </recommendedName>
</protein>
<evidence type="ECO:0000256" key="2">
    <source>
        <dbReference type="SAM" id="MobiDB-lite"/>
    </source>
</evidence>
<evidence type="ECO:0000259" key="3">
    <source>
        <dbReference type="PROSITE" id="PS00036"/>
    </source>
</evidence>
<dbReference type="GO" id="GO:0003700">
    <property type="term" value="F:DNA-binding transcription factor activity"/>
    <property type="evidence" value="ECO:0007669"/>
    <property type="project" value="InterPro"/>
</dbReference>
<feature type="coiled-coil region" evidence="1">
    <location>
        <begin position="216"/>
        <end position="261"/>
    </location>
</feature>
<gene>
    <name evidence="4" type="ORF">Forpi1262_v003769</name>
</gene>
<accession>A0A8J5UG16</accession>
<feature type="domain" description="BZIP" evidence="3">
    <location>
        <begin position="218"/>
        <end position="233"/>
    </location>
</feature>
<feature type="region of interest" description="Disordered" evidence="2">
    <location>
        <begin position="119"/>
        <end position="209"/>
    </location>
</feature>
<dbReference type="PROSITE" id="PS00036">
    <property type="entry name" value="BZIP_BASIC"/>
    <property type="match status" value="1"/>
</dbReference>
<proteinExistence type="predicted"/>